<dbReference type="EnsemblPlants" id="Kaladp0748s0011.1.v1.1">
    <property type="protein sequence ID" value="Kaladp0748s0011.1.v1.1"/>
    <property type="gene ID" value="Kaladp0748s0011.v1.1"/>
</dbReference>
<accession>A0A7N1A944</accession>
<dbReference type="PANTHER" id="PTHR10177">
    <property type="entry name" value="CYCLINS"/>
    <property type="match status" value="1"/>
</dbReference>
<evidence type="ECO:0000313" key="5">
    <source>
        <dbReference type="EnsemblPlants" id="Kaladp0748s0011.1.v1.1"/>
    </source>
</evidence>
<dbReference type="InterPro" id="IPR036915">
    <property type="entry name" value="Cyclin-like_sf"/>
</dbReference>
<dbReference type="PROSITE" id="PS51257">
    <property type="entry name" value="PROKAR_LIPOPROTEIN"/>
    <property type="match status" value="1"/>
</dbReference>
<dbReference type="InterPro" id="IPR039361">
    <property type="entry name" value="Cyclin"/>
</dbReference>
<dbReference type="AlphaFoldDB" id="A0A7N1A944"/>
<dbReference type="Pfam" id="PF02984">
    <property type="entry name" value="Cyclin_C"/>
    <property type="match status" value="1"/>
</dbReference>
<dbReference type="SMART" id="SM01332">
    <property type="entry name" value="Cyclin_C"/>
    <property type="match status" value="1"/>
</dbReference>
<dbReference type="OMA" id="LKVHEYY"/>
<dbReference type="SUPFAM" id="SSF47954">
    <property type="entry name" value="Cyclin-like"/>
    <property type="match status" value="1"/>
</dbReference>
<dbReference type="Pfam" id="PF00134">
    <property type="entry name" value="Cyclin_N"/>
    <property type="match status" value="1"/>
</dbReference>
<dbReference type="Gramene" id="Kaladp0748s0011.1.v1.1">
    <property type="protein sequence ID" value="Kaladp0748s0011.1.v1.1"/>
    <property type="gene ID" value="Kaladp0748s0011.v1.1"/>
</dbReference>
<feature type="domain" description="Cyclin C-terminal" evidence="4">
    <location>
        <begin position="83"/>
        <end position="194"/>
    </location>
</feature>
<name>A0A7N1A944_KALFE</name>
<evidence type="ECO:0000256" key="1">
    <source>
        <dbReference type="ARBA" id="ARBA00022618"/>
    </source>
</evidence>
<reference evidence="5" key="1">
    <citation type="submission" date="2021-01" db="UniProtKB">
        <authorList>
            <consortium name="EnsemblPlants"/>
        </authorList>
    </citation>
    <scope>IDENTIFICATION</scope>
</reference>
<keyword evidence="2" id="KW-0195">Cyclin</keyword>
<dbReference type="Gene3D" id="1.10.472.10">
    <property type="entry name" value="Cyclin-like"/>
    <property type="match status" value="2"/>
</dbReference>
<evidence type="ECO:0000259" key="4">
    <source>
        <dbReference type="SMART" id="SM01332"/>
    </source>
</evidence>
<organism evidence="5 6">
    <name type="scientific">Kalanchoe fedtschenkoi</name>
    <name type="common">Lavender scallops</name>
    <name type="synonym">South American air plant</name>
    <dbReference type="NCBI Taxonomy" id="63787"/>
    <lineage>
        <taxon>Eukaryota</taxon>
        <taxon>Viridiplantae</taxon>
        <taxon>Streptophyta</taxon>
        <taxon>Embryophyta</taxon>
        <taxon>Tracheophyta</taxon>
        <taxon>Spermatophyta</taxon>
        <taxon>Magnoliopsida</taxon>
        <taxon>eudicotyledons</taxon>
        <taxon>Gunneridae</taxon>
        <taxon>Pentapetalae</taxon>
        <taxon>Saxifragales</taxon>
        <taxon>Crassulaceae</taxon>
        <taxon>Kalanchoe</taxon>
    </lineage>
</organism>
<keyword evidence="6" id="KW-1185">Reference proteome</keyword>
<dbReference type="InterPro" id="IPR006671">
    <property type="entry name" value="Cyclin_N"/>
</dbReference>
<protein>
    <recommendedName>
        <fullName evidence="4">Cyclin C-terminal domain-containing protein</fullName>
    </recommendedName>
</protein>
<dbReference type="GO" id="GO:0051301">
    <property type="term" value="P:cell division"/>
    <property type="evidence" value="ECO:0007669"/>
    <property type="project" value="UniProtKB-KW"/>
</dbReference>
<keyword evidence="3" id="KW-0131">Cell cycle</keyword>
<keyword evidence="1" id="KW-0132">Cell division</keyword>
<evidence type="ECO:0000256" key="3">
    <source>
        <dbReference type="ARBA" id="ARBA00023306"/>
    </source>
</evidence>
<dbReference type="CDD" id="cd20544">
    <property type="entry name" value="CYCLIN_AtCycD-like_rpt2"/>
    <property type="match status" value="1"/>
</dbReference>
<dbReference type="Proteomes" id="UP000594263">
    <property type="component" value="Unplaced"/>
</dbReference>
<proteinExistence type="predicted"/>
<sequence length="241" mass="27035">MSCFPRLDITFSWVHVLQQETTGWPMQLLSVACLSLAAKMEEPLVPTLPQLQVEGAKFIFESKTIRRMELLVLSVLDWKLRSITPFNFVDYFVEKLDSSGIYKVFLITRATEIILSIIREISFVEYLPSCIAATGVLCAGNEFPIFSCVNAELAESWCDGLNKETITGCYQLLQDSSVVVKSERKRALRVLPHLRVTTTSRASLRSSDESSSSSSSSSPFFKRRRLNGFLWVVDDDKGGSG</sequence>
<evidence type="ECO:0000313" key="6">
    <source>
        <dbReference type="Proteomes" id="UP000594263"/>
    </source>
</evidence>
<evidence type="ECO:0000256" key="2">
    <source>
        <dbReference type="ARBA" id="ARBA00023127"/>
    </source>
</evidence>
<dbReference type="InterPro" id="IPR004367">
    <property type="entry name" value="Cyclin_C-dom"/>
</dbReference>